<keyword evidence="2" id="KW-1185">Reference proteome</keyword>
<organism evidence="1 2">
    <name type="scientific">Brumimicrobium oceani</name>
    <dbReference type="NCBI Taxonomy" id="2100725"/>
    <lineage>
        <taxon>Bacteria</taxon>
        <taxon>Pseudomonadati</taxon>
        <taxon>Bacteroidota</taxon>
        <taxon>Flavobacteriia</taxon>
        <taxon>Flavobacteriales</taxon>
        <taxon>Crocinitomicaceae</taxon>
        <taxon>Brumimicrobium</taxon>
    </lineage>
</organism>
<accession>A0A2U2X1A7</accession>
<proteinExistence type="predicted"/>
<dbReference type="PANTHER" id="PTHR39624:SF2">
    <property type="entry name" value="OSMC-LIKE PROTEIN"/>
    <property type="match status" value="1"/>
</dbReference>
<dbReference type="Proteomes" id="UP000245370">
    <property type="component" value="Unassembled WGS sequence"/>
</dbReference>
<reference evidence="1 2" key="2">
    <citation type="submission" date="2018-05" db="EMBL/GenBank/DDBJ databases">
        <authorList>
            <person name="Lanie J.A."/>
            <person name="Ng W.-L."/>
            <person name="Kazmierczak K.M."/>
            <person name="Andrzejewski T.M."/>
            <person name="Davidsen T.M."/>
            <person name="Wayne K.J."/>
            <person name="Tettelin H."/>
            <person name="Glass J.I."/>
            <person name="Rusch D."/>
            <person name="Podicherti R."/>
            <person name="Tsui H.-C.T."/>
            <person name="Winkler M.E."/>
        </authorList>
    </citation>
    <scope>NUCLEOTIDE SEQUENCE [LARGE SCALE GENOMIC DNA]</scope>
    <source>
        <strain evidence="1 2">C305</strain>
    </source>
</reference>
<comment type="caution">
    <text evidence="1">The sequence shown here is derived from an EMBL/GenBank/DDBJ whole genome shotgun (WGS) entry which is preliminary data.</text>
</comment>
<evidence type="ECO:0000313" key="1">
    <source>
        <dbReference type="EMBL" id="PWH81566.1"/>
    </source>
</evidence>
<dbReference type="InterPro" id="IPR003718">
    <property type="entry name" value="OsmC/Ohr_fam"/>
</dbReference>
<dbReference type="Pfam" id="PF02566">
    <property type="entry name" value="OsmC"/>
    <property type="match status" value="1"/>
</dbReference>
<evidence type="ECO:0000313" key="2">
    <source>
        <dbReference type="Proteomes" id="UP000245370"/>
    </source>
</evidence>
<dbReference type="AlphaFoldDB" id="A0A2U2X1A7"/>
<dbReference type="SUPFAM" id="SSF82784">
    <property type="entry name" value="OsmC-like"/>
    <property type="match status" value="1"/>
</dbReference>
<dbReference type="InterPro" id="IPR036102">
    <property type="entry name" value="OsmC/Ohrsf"/>
</dbReference>
<sequence>MKKISSSYLGDLRISTTHQKSGTIIETDAPLDNNGKGTRFSPTDLLAAGYLNCMITIIGIYCEQHAIDFKDCKGEVEKIMMDKPRRIGGLQIVLDLSSNNWNEKDKRRIETAAKNCPVAKSVSSEIEVNIEFNY</sequence>
<dbReference type="OrthoDB" id="290036at2"/>
<name>A0A2U2X1A7_9FLAO</name>
<protein>
    <submittedName>
        <fullName evidence="1">Osmotically inducible protein OsmC</fullName>
    </submittedName>
</protein>
<dbReference type="Gene3D" id="3.30.300.20">
    <property type="match status" value="1"/>
</dbReference>
<gene>
    <name evidence="1" type="ORF">DIT68_14655</name>
</gene>
<dbReference type="RefSeq" id="WP_109360574.1">
    <property type="nucleotide sequence ID" value="NZ_QFRJ01000016.1"/>
</dbReference>
<reference evidence="1 2" key="1">
    <citation type="submission" date="2018-05" db="EMBL/GenBank/DDBJ databases">
        <title>Brumimicrobium oceani sp. nov., isolated from coastal sediment.</title>
        <authorList>
            <person name="Kou Y."/>
        </authorList>
    </citation>
    <scope>NUCLEOTIDE SEQUENCE [LARGE SCALE GENOMIC DNA]</scope>
    <source>
        <strain evidence="1 2">C305</strain>
    </source>
</reference>
<dbReference type="PANTHER" id="PTHR39624">
    <property type="entry name" value="PROTEIN INVOLVED IN RIMO-MEDIATED BETA-METHYLTHIOLATION OF RIBOSOMAL PROTEIN S12 YCAO"/>
    <property type="match status" value="1"/>
</dbReference>
<dbReference type="EMBL" id="QFRJ01000016">
    <property type="protein sequence ID" value="PWH81566.1"/>
    <property type="molecule type" value="Genomic_DNA"/>
</dbReference>
<dbReference type="InterPro" id="IPR015946">
    <property type="entry name" value="KH_dom-like_a/b"/>
</dbReference>